<dbReference type="EMBL" id="JAVKGS010000001">
    <property type="protein sequence ID" value="MDR5691284.1"/>
    <property type="molecule type" value="Genomic_DNA"/>
</dbReference>
<accession>A0ABU1FHQ8</accession>
<keyword evidence="1" id="KW-0346">Stress response</keyword>
<comment type="caution">
    <text evidence="5">The sequence shown here is derived from an EMBL/GenBank/DDBJ whole genome shotgun (WGS) entry which is preliminary data.</text>
</comment>
<dbReference type="PANTHER" id="PTHR48094">
    <property type="entry name" value="PROTEIN/NUCLEIC ACID DEGLYCASE DJ-1-RELATED"/>
    <property type="match status" value="1"/>
</dbReference>
<organism evidence="5 6">
    <name type="scientific">Agromyces indicus</name>
    <dbReference type="NCBI Taxonomy" id="758919"/>
    <lineage>
        <taxon>Bacteria</taxon>
        <taxon>Bacillati</taxon>
        <taxon>Actinomycetota</taxon>
        <taxon>Actinomycetes</taxon>
        <taxon>Micrococcales</taxon>
        <taxon>Microbacteriaceae</taxon>
        <taxon>Agromyces</taxon>
    </lineage>
</organism>
<dbReference type="RefSeq" id="WP_310519911.1">
    <property type="nucleotide sequence ID" value="NZ_BAABBS010000003.1"/>
</dbReference>
<sequence>MTEKRVLLVLTSHDDLGGLRPTGYHAGEAAHPWEEFATAGFRVDLASIAGGVPPQVGRDETDAAQNAFFADPSIAAQLADTPKLADVDASRYDAVLFVGGHGTMWDFPDNPAVNAVGRAVYEQGGVVAAVCHGPSALVGITLADGTPLVAGKRVAVFTNAEEAAVELTDVVPFLLADALEAKGATHVPGPDFTEQVVVDGRLVTGQNPQSATRVGREVVALLSA</sequence>
<comment type="similarity">
    <text evidence="3">Belongs to the peptidase C56 family. HSP31-like subfamily.</text>
</comment>
<evidence type="ECO:0000259" key="4">
    <source>
        <dbReference type="Pfam" id="PF01965"/>
    </source>
</evidence>
<keyword evidence="6" id="KW-1185">Reference proteome</keyword>
<feature type="domain" description="DJ-1/PfpI" evidence="4">
    <location>
        <begin position="26"/>
        <end position="220"/>
    </location>
</feature>
<dbReference type="InterPro" id="IPR029062">
    <property type="entry name" value="Class_I_gatase-like"/>
</dbReference>
<evidence type="ECO:0000256" key="3">
    <source>
        <dbReference type="ARBA" id="ARBA00038493"/>
    </source>
</evidence>
<reference evidence="6" key="1">
    <citation type="submission" date="2023-07" db="EMBL/GenBank/DDBJ databases">
        <title>Description of three actinobacteria isolated from air of manufacturing shop in a pharmaceutical factory.</title>
        <authorList>
            <person name="Zhang D.-F."/>
        </authorList>
    </citation>
    <scope>NUCLEOTIDE SEQUENCE [LARGE SCALE GENOMIC DNA]</scope>
    <source>
        <strain evidence="6">CCTCC AB 2011122</strain>
    </source>
</reference>
<dbReference type="Gene3D" id="3.40.50.880">
    <property type="match status" value="1"/>
</dbReference>
<dbReference type="InterPro" id="IPR002818">
    <property type="entry name" value="DJ-1/PfpI"/>
</dbReference>
<proteinExistence type="inferred from homology"/>
<dbReference type="SUPFAM" id="SSF52317">
    <property type="entry name" value="Class I glutamine amidotransferase-like"/>
    <property type="match status" value="1"/>
</dbReference>
<evidence type="ECO:0000256" key="2">
    <source>
        <dbReference type="ARBA" id="ARBA00023239"/>
    </source>
</evidence>
<evidence type="ECO:0000313" key="5">
    <source>
        <dbReference type="EMBL" id="MDR5691284.1"/>
    </source>
</evidence>
<dbReference type="Pfam" id="PF01965">
    <property type="entry name" value="DJ-1_PfpI"/>
    <property type="match status" value="1"/>
</dbReference>
<protein>
    <submittedName>
        <fullName evidence="5">Type 1 glutamine amidotransferase domain-containing protein</fullName>
    </submittedName>
</protein>
<dbReference type="CDD" id="cd03141">
    <property type="entry name" value="GATase1_Hsp31_like"/>
    <property type="match status" value="1"/>
</dbReference>
<keyword evidence="2" id="KW-0456">Lyase</keyword>
<evidence type="ECO:0000313" key="6">
    <source>
        <dbReference type="Proteomes" id="UP001260072"/>
    </source>
</evidence>
<keyword evidence="5" id="KW-0315">Glutamine amidotransferase</keyword>
<dbReference type="InterPro" id="IPR050325">
    <property type="entry name" value="Prot/Nucl_acid_deglycase"/>
</dbReference>
<dbReference type="Proteomes" id="UP001260072">
    <property type="component" value="Unassembled WGS sequence"/>
</dbReference>
<evidence type="ECO:0000256" key="1">
    <source>
        <dbReference type="ARBA" id="ARBA00023016"/>
    </source>
</evidence>
<dbReference type="PANTHER" id="PTHR48094:SF11">
    <property type="entry name" value="GLUTATHIONE-INDEPENDENT GLYOXALASE HSP31-RELATED"/>
    <property type="match status" value="1"/>
</dbReference>
<name>A0ABU1FHQ8_9MICO</name>
<gene>
    <name evidence="5" type="ORF">RH861_04325</name>
</gene>